<evidence type="ECO:0000256" key="1">
    <source>
        <dbReference type="ARBA" id="ARBA00004141"/>
    </source>
</evidence>
<evidence type="ECO:0000256" key="4">
    <source>
        <dbReference type="ARBA" id="ARBA00022989"/>
    </source>
</evidence>
<gene>
    <name evidence="8" type="ORF">E8E12_005193</name>
</gene>
<dbReference type="GO" id="GO:0016020">
    <property type="term" value="C:membrane"/>
    <property type="evidence" value="ECO:0007669"/>
    <property type="project" value="UniProtKB-SubCell"/>
</dbReference>
<evidence type="ECO:0000313" key="9">
    <source>
        <dbReference type="Proteomes" id="UP000758155"/>
    </source>
</evidence>
<comment type="subcellular location">
    <subcellularLocation>
        <location evidence="1">Membrane</location>
        <topology evidence="1">Multi-pass membrane protein</topology>
    </subcellularLocation>
</comment>
<evidence type="ECO:0000256" key="2">
    <source>
        <dbReference type="ARBA" id="ARBA00010199"/>
    </source>
</evidence>
<keyword evidence="3 7" id="KW-0812">Transmembrane</keyword>
<organism evidence="8 9">
    <name type="scientific">Didymella heteroderae</name>
    <dbReference type="NCBI Taxonomy" id="1769908"/>
    <lineage>
        <taxon>Eukaryota</taxon>
        <taxon>Fungi</taxon>
        <taxon>Dikarya</taxon>
        <taxon>Ascomycota</taxon>
        <taxon>Pezizomycotina</taxon>
        <taxon>Dothideomycetes</taxon>
        <taxon>Pleosporomycetidae</taxon>
        <taxon>Pleosporales</taxon>
        <taxon>Pleosporineae</taxon>
        <taxon>Didymellaceae</taxon>
        <taxon>Didymella</taxon>
    </lineage>
</organism>
<feature type="transmembrane region" description="Helical" evidence="7">
    <location>
        <begin position="547"/>
        <end position="568"/>
    </location>
</feature>
<comment type="similarity">
    <text evidence="2">Belongs to the multi antimicrobial extrusion (MATE) (TC 2.A.66.1) family.</text>
</comment>
<feature type="transmembrane region" description="Helical" evidence="7">
    <location>
        <begin position="523"/>
        <end position="541"/>
    </location>
</feature>
<dbReference type="OrthoDB" id="2126698at2759"/>
<feature type="transmembrane region" description="Helical" evidence="7">
    <location>
        <begin position="230"/>
        <end position="253"/>
    </location>
</feature>
<evidence type="ECO:0008006" key="10">
    <source>
        <dbReference type="Google" id="ProtNLM"/>
    </source>
</evidence>
<name>A0A9P4WR56_9PLEO</name>
<feature type="transmembrane region" description="Helical" evidence="7">
    <location>
        <begin position="265"/>
        <end position="282"/>
    </location>
</feature>
<dbReference type="AlphaFoldDB" id="A0A9P4WR56"/>
<comment type="caution">
    <text evidence="8">The sequence shown here is derived from an EMBL/GenBank/DDBJ whole genome shotgun (WGS) entry which is preliminary data.</text>
</comment>
<reference evidence="8" key="1">
    <citation type="submission" date="2019-04" db="EMBL/GenBank/DDBJ databases">
        <title>Sequencing of skin fungus with MAO and IRED activity.</title>
        <authorList>
            <person name="Marsaioli A.J."/>
            <person name="Bonatto J.M.C."/>
            <person name="Reis Junior O."/>
        </authorList>
    </citation>
    <scope>NUCLEOTIDE SEQUENCE</scope>
    <source>
        <strain evidence="8">28M1</strain>
    </source>
</reference>
<proteinExistence type="inferred from homology"/>
<dbReference type="Proteomes" id="UP000758155">
    <property type="component" value="Unassembled WGS sequence"/>
</dbReference>
<dbReference type="EMBL" id="SWKV01000031">
    <property type="protein sequence ID" value="KAF3039348.1"/>
    <property type="molecule type" value="Genomic_DNA"/>
</dbReference>
<dbReference type="PANTHER" id="PTHR11206">
    <property type="entry name" value="MULTIDRUG RESISTANCE PROTEIN"/>
    <property type="match status" value="1"/>
</dbReference>
<feature type="region of interest" description="Disordered" evidence="6">
    <location>
        <begin position="1"/>
        <end position="28"/>
    </location>
</feature>
<evidence type="ECO:0000256" key="3">
    <source>
        <dbReference type="ARBA" id="ARBA00022692"/>
    </source>
</evidence>
<dbReference type="GO" id="GO:0015297">
    <property type="term" value="F:antiporter activity"/>
    <property type="evidence" value="ECO:0007669"/>
    <property type="project" value="InterPro"/>
</dbReference>
<evidence type="ECO:0000256" key="7">
    <source>
        <dbReference type="SAM" id="Phobius"/>
    </source>
</evidence>
<dbReference type="GO" id="GO:1990961">
    <property type="term" value="P:xenobiotic detoxification by transmembrane export across the plasma membrane"/>
    <property type="evidence" value="ECO:0007669"/>
    <property type="project" value="InterPro"/>
</dbReference>
<evidence type="ECO:0000256" key="6">
    <source>
        <dbReference type="SAM" id="MobiDB-lite"/>
    </source>
</evidence>
<dbReference type="GO" id="GO:0042910">
    <property type="term" value="F:xenobiotic transmembrane transporter activity"/>
    <property type="evidence" value="ECO:0007669"/>
    <property type="project" value="InterPro"/>
</dbReference>
<feature type="transmembrane region" description="Helical" evidence="7">
    <location>
        <begin position="409"/>
        <end position="429"/>
    </location>
</feature>
<dbReference type="InterPro" id="IPR045069">
    <property type="entry name" value="MATE_euk"/>
</dbReference>
<feature type="transmembrane region" description="Helical" evidence="7">
    <location>
        <begin position="294"/>
        <end position="320"/>
    </location>
</feature>
<keyword evidence="4 7" id="KW-1133">Transmembrane helix</keyword>
<evidence type="ECO:0000313" key="8">
    <source>
        <dbReference type="EMBL" id="KAF3039348.1"/>
    </source>
</evidence>
<dbReference type="NCBIfam" id="TIGR00797">
    <property type="entry name" value="matE"/>
    <property type="match status" value="1"/>
</dbReference>
<keyword evidence="5 7" id="KW-0472">Membrane</keyword>
<evidence type="ECO:0000256" key="5">
    <source>
        <dbReference type="ARBA" id="ARBA00023136"/>
    </source>
</evidence>
<feature type="transmembrane region" description="Helical" evidence="7">
    <location>
        <begin position="450"/>
        <end position="473"/>
    </location>
</feature>
<dbReference type="Pfam" id="PF01554">
    <property type="entry name" value="MatE"/>
    <property type="match status" value="2"/>
</dbReference>
<sequence length="586" mass="62793">MRFGAGQGPPIADEAQRATPCSPDAEKRPASNVVEVGFDADLTDCKDGAFYNEYCTDISSLALNFVPCPFVSSCPSIGKSKAKKKKMDASAGPRRFSTSGEERVGLLSEARKKSQQYGTLPGASELERLVSPDGTVEVHTTAGAEARILFKSSIPLMLTYLLQYNFSLVTIFVVGHIGTDELGAVSLASMTANITGLAVYEGLATSLDTLCAQAYGSGKKTLVGLHLQRMCLFMLLVTIPIGALWLTSGWILAALVPEKELAHLAGKYLSLLLAGAPGYAIFEAGKRFTQAQGLFNASLFVLLVATPINIVLNYVFVFVLDWDLTGAALATVVSNNLLPILLWIYIYFLNPSSLSCWGGFSKSALTNWGPMAKLAIPGIIMVETEWLAFDILTFSSSYLSTAHLAAQSIVMTMAVAIYHVPFSVGVAVSTRLGNLIGAGSLTAARVATKAYILTFLAIGLFDFVLLAGCKNILPKAFTTDPVVQDIVSTVLPLLAVFQFCDSTTALVNALLRGLGKQAIGGWCNLFVYYVIAVPLALVLCFKADLKLLGLWTGCAVGSSCISLTEGVYMKFYKWEKAVEDARSREE</sequence>
<protein>
    <recommendedName>
        <fullName evidence="10">MATE efflux family protein</fullName>
    </recommendedName>
</protein>
<keyword evidence="9" id="KW-1185">Reference proteome</keyword>
<dbReference type="CDD" id="cd13132">
    <property type="entry name" value="MATE_eukaryotic"/>
    <property type="match status" value="1"/>
</dbReference>
<feature type="transmembrane region" description="Helical" evidence="7">
    <location>
        <begin position="157"/>
        <end position="177"/>
    </location>
</feature>
<dbReference type="InterPro" id="IPR002528">
    <property type="entry name" value="MATE_fam"/>
</dbReference>
<accession>A0A9P4WR56</accession>